<dbReference type="STRING" id="156889.Mmc1_3735"/>
<dbReference type="Proteomes" id="UP000002586">
    <property type="component" value="Chromosome"/>
</dbReference>
<evidence type="ECO:0000313" key="4">
    <source>
        <dbReference type="EMBL" id="ABK46220.1"/>
    </source>
</evidence>
<dbReference type="InterPro" id="IPR045179">
    <property type="entry name" value="YgfZ/GcvT"/>
</dbReference>
<keyword evidence="4" id="KW-0808">Transferase</keyword>
<gene>
    <name evidence="4" type="ordered locus">Mmc1_3735</name>
</gene>
<reference evidence="5" key="1">
    <citation type="journal article" date="2009" name="Appl. Environ. Microbiol.">
        <title>Complete genome sequence of the chemolithoautotrophic marine magnetotactic coccus strain MC-1.</title>
        <authorList>
            <person name="Schubbe S."/>
            <person name="Williams T.J."/>
            <person name="Xie G."/>
            <person name="Kiss H.E."/>
            <person name="Brettin T.S."/>
            <person name="Martinez D."/>
            <person name="Ross C.A."/>
            <person name="Schuler D."/>
            <person name="Cox B.L."/>
            <person name="Nealson K.H."/>
            <person name="Bazylinski D.A."/>
        </authorList>
    </citation>
    <scope>NUCLEOTIDE SEQUENCE [LARGE SCALE GENOMIC DNA]</scope>
    <source>
        <strain evidence="5">ATCC BAA-1437 / JCM 17883 / MC-1</strain>
    </source>
</reference>
<evidence type="ECO:0000256" key="1">
    <source>
        <dbReference type="ARBA" id="ARBA00022946"/>
    </source>
</evidence>
<dbReference type="SUPFAM" id="SSF103025">
    <property type="entry name" value="Folate-binding domain"/>
    <property type="match status" value="1"/>
</dbReference>
<name>A0LE27_MAGMM</name>
<dbReference type="AlphaFoldDB" id="A0LE27"/>
<evidence type="ECO:0000313" key="5">
    <source>
        <dbReference type="Proteomes" id="UP000002586"/>
    </source>
</evidence>
<keyword evidence="1" id="KW-0809">Transit peptide</keyword>
<protein>
    <submittedName>
        <fullName evidence="4">Glycine cleavage T protein (Aminomethyl transferase)</fullName>
    </submittedName>
</protein>
<dbReference type="PANTHER" id="PTHR22602:SF0">
    <property type="entry name" value="TRANSFERASE CAF17, MITOCHONDRIAL-RELATED"/>
    <property type="match status" value="1"/>
</dbReference>
<dbReference type="EMBL" id="CP000471">
    <property type="protein sequence ID" value="ABK46220.1"/>
    <property type="molecule type" value="Genomic_DNA"/>
</dbReference>
<keyword evidence="5" id="KW-1185">Reference proteome</keyword>
<dbReference type="KEGG" id="mgm:Mmc1_3735"/>
<dbReference type="PIRSF" id="PIRSF006487">
    <property type="entry name" value="GcvT"/>
    <property type="match status" value="1"/>
</dbReference>
<dbReference type="NCBIfam" id="TIGR03317">
    <property type="entry name" value="ygfZ_signature"/>
    <property type="match status" value="1"/>
</dbReference>
<dbReference type="InterPro" id="IPR006222">
    <property type="entry name" value="GCVT_N"/>
</dbReference>
<dbReference type="InterPro" id="IPR017703">
    <property type="entry name" value="YgfZ/GCV_T_CS"/>
</dbReference>
<dbReference type="Pfam" id="PF01571">
    <property type="entry name" value="GCV_T"/>
    <property type="match status" value="1"/>
</dbReference>
<feature type="domain" description="GCVT N-terminal" evidence="2">
    <location>
        <begin position="5"/>
        <end position="224"/>
    </location>
</feature>
<dbReference type="InterPro" id="IPR057460">
    <property type="entry name" value="CAF17_C"/>
</dbReference>
<dbReference type="Gene3D" id="3.30.1360.120">
    <property type="entry name" value="Probable tRNA modification gtpase trme, domain 1"/>
    <property type="match status" value="1"/>
</dbReference>
<organism evidence="4 5">
    <name type="scientific">Magnetococcus marinus (strain ATCC BAA-1437 / JCM 17883 / MC-1)</name>
    <dbReference type="NCBI Taxonomy" id="156889"/>
    <lineage>
        <taxon>Bacteria</taxon>
        <taxon>Pseudomonadati</taxon>
        <taxon>Pseudomonadota</taxon>
        <taxon>Magnetococcia</taxon>
        <taxon>Magnetococcales</taxon>
        <taxon>Magnetococcaceae</taxon>
        <taxon>Magnetococcus</taxon>
    </lineage>
</organism>
<dbReference type="eggNOG" id="COG0354">
    <property type="taxonomic scope" value="Bacteria"/>
</dbReference>
<dbReference type="PANTHER" id="PTHR22602">
    <property type="entry name" value="TRANSFERASE CAF17, MITOCHONDRIAL-RELATED"/>
    <property type="match status" value="1"/>
</dbReference>
<proteinExistence type="predicted"/>
<dbReference type="GO" id="GO:0016226">
    <property type="term" value="P:iron-sulfur cluster assembly"/>
    <property type="evidence" value="ECO:0007669"/>
    <property type="project" value="TreeGrafter"/>
</dbReference>
<reference evidence="4 5" key="2">
    <citation type="journal article" date="2012" name="Int. J. Syst. Evol. Microbiol.">
        <title>Magnetococcus marinus gen. nov., sp. nov., a marine, magnetotactic bacterium that represents a novel lineage (Magnetococcaceae fam. nov.; Magnetococcales ord. nov.) at the base of the Alphaproteobacteria.</title>
        <authorList>
            <person name="Bazylinski D.A."/>
            <person name="Williams T.J."/>
            <person name="Lefevre C.T."/>
            <person name="Berg R.J."/>
            <person name="Zhang C.L."/>
            <person name="Bowser S.S."/>
            <person name="Dean A.J."/>
            <person name="Beveridge T.J."/>
        </authorList>
    </citation>
    <scope>NUCLEOTIDE SEQUENCE [LARGE SCALE GENOMIC DNA]</scope>
    <source>
        <strain evidence="5">ATCC BAA-1437 / JCM 17883 / MC-1</strain>
    </source>
</reference>
<dbReference type="Pfam" id="PF25455">
    <property type="entry name" value="Beta-barrel_CAF17_C"/>
    <property type="match status" value="1"/>
</dbReference>
<sequence>MTFSDAAQEHAALAQGAALVDWSHTGVATITGDERKDFLSGLITNQIKRVTPECAIYAGLLTPQGRYLWDFIIAEQQMDENPRLLLLTEPGIQNLIGRLSMYLLRAKAKVSDASTTLGSLIVTGPQAPQVLTRLYADIDFANQEPGTTVAPEAGVLVLKDPRHAAFGWRLVAEQAQLPNLWERLQAAQATPVGFHAWESYRVAQALPRGGNDLEADITLPLEAGFLEMQGVDFTKGCYVGQETTARTHHRGTLKKRLFQVRWQEAASPKLGDIISVGEDKEAGHLTSISPAGGEALAIIRVSDWESGKPLMLGQTPLQVTKPAWASWA</sequence>
<evidence type="ECO:0000259" key="2">
    <source>
        <dbReference type="Pfam" id="PF01571"/>
    </source>
</evidence>
<feature type="domain" description="CAF17 C-terminal" evidence="3">
    <location>
        <begin position="254"/>
        <end position="325"/>
    </location>
</feature>
<evidence type="ECO:0000259" key="3">
    <source>
        <dbReference type="Pfam" id="PF25455"/>
    </source>
</evidence>
<accession>A0LE27</accession>
<dbReference type="GO" id="GO:0016740">
    <property type="term" value="F:transferase activity"/>
    <property type="evidence" value="ECO:0007669"/>
    <property type="project" value="UniProtKB-KW"/>
</dbReference>
<dbReference type="HOGENOM" id="CLU_007884_7_1_5"/>
<dbReference type="InterPro" id="IPR027266">
    <property type="entry name" value="TrmE/GcvT-like"/>
</dbReference>